<comment type="cofactor">
    <cofactor evidence="2">
        <name>a divalent metal cation</name>
        <dbReference type="ChEBI" id="CHEBI:60240"/>
    </cofactor>
</comment>
<dbReference type="SUPFAM" id="SSF89562">
    <property type="entry name" value="RraA-like"/>
    <property type="match status" value="1"/>
</dbReference>
<evidence type="ECO:0000256" key="9">
    <source>
        <dbReference type="ARBA" id="ARBA00030169"/>
    </source>
</evidence>
<evidence type="ECO:0000313" key="12">
    <source>
        <dbReference type="EMBL" id="MCH6167376.1"/>
    </source>
</evidence>
<dbReference type="PANTHER" id="PTHR33254:SF16">
    <property type="entry name" value="BLR3842 PROTEIN"/>
    <property type="match status" value="1"/>
</dbReference>
<accession>A0ABS9TGG9</accession>
<protein>
    <recommendedName>
        <fullName evidence="7">Putative 4-hydroxy-4-methyl-2-oxoglutarate aldolase</fullName>
        <ecNumber evidence="6">4.1.1.112</ecNumber>
        <ecNumber evidence="5">4.1.3.17</ecNumber>
    </recommendedName>
    <alternativeName>
        <fullName evidence="10">Oxaloacetate decarboxylase</fullName>
    </alternativeName>
    <alternativeName>
        <fullName evidence="9">RraA-like protein</fullName>
    </alternativeName>
</protein>
<comment type="catalytic activity">
    <reaction evidence="11">
        <text>oxaloacetate + H(+) = pyruvate + CO2</text>
        <dbReference type="Rhea" id="RHEA:15641"/>
        <dbReference type="ChEBI" id="CHEBI:15361"/>
        <dbReference type="ChEBI" id="CHEBI:15378"/>
        <dbReference type="ChEBI" id="CHEBI:16452"/>
        <dbReference type="ChEBI" id="CHEBI:16526"/>
        <dbReference type="EC" id="4.1.1.112"/>
    </reaction>
</comment>
<comment type="function">
    <text evidence="8">Catalyzes the aldol cleavage of 4-hydroxy-4-methyl-2-oxoglutarate (HMG) into 2 molecules of pyruvate. Also contains a secondary oxaloacetate (OAA) decarboxylase activity due to the common pyruvate enolate transition state formed following C-C bond cleavage in the retro-aldol and decarboxylation reactions.</text>
</comment>
<dbReference type="InterPro" id="IPR005493">
    <property type="entry name" value="RraA/RraA-like"/>
</dbReference>
<evidence type="ECO:0000256" key="5">
    <source>
        <dbReference type="ARBA" id="ARBA00012213"/>
    </source>
</evidence>
<dbReference type="CDD" id="cd16841">
    <property type="entry name" value="RraA_family"/>
    <property type="match status" value="1"/>
</dbReference>
<dbReference type="Gene3D" id="3.50.30.40">
    <property type="entry name" value="Ribonuclease E inhibitor RraA/RraA-like"/>
    <property type="match status" value="1"/>
</dbReference>
<gene>
    <name evidence="12" type="ORF">MMF94_16955</name>
</gene>
<dbReference type="EMBL" id="JAKXMK010000013">
    <property type="protein sequence ID" value="MCH6167376.1"/>
    <property type="molecule type" value="Genomic_DNA"/>
</dbReference>
<evidence type="ECO:0000256" key="3">
    <source>
        <dbReference type="ARBA" id="ARBA00008621"/>
    </source>
</evidence>
<sequence length="277" mass="29986">MRIQPGKDDLEELTAAWTGERFGSGRPRVPDEVLDSLRLATTEEAWGFLFKAGYVRQFAGEWRETHPGTVIVGRAVTAQFLPHRPDLDAVVVEAGRREGHLEGDRQNSWVIETLESGDIMVVDIFGKIVEGTVVGDNLGTAVATRTGVGAVIDGGIRDLQGLQQLEGGVNIFHRAVDPTPIRGVTLAGINIPIRIGGITVLPGDVVLGTPTGVAVIPAHLAADVAAASEDTRVRDVFGKQRLSERRWTSAQIDVATWSEEIEADFQQWRAARAGEER</sequence>
<dbReference type="Pfam" id="PF03737">
    <property type="entry name" value="RraA-like"/>
    <property type="match status" value="1"/>
</dbReference>
<dbReference type="EC" id="4.1.1.112" evidence="6"/>
<dbReference type="EC" id="4.1.3.17" evidence="5"/>
<dbReference type="Proteomes" id="UP001299970">
    <property type="component" value="Unassembled WGS sequence"/>
</dbReference>
<keyword evidence="13" id="KW-1185">Reference proteome</keyword>
<dbReference type="RefSeq" id="WP_241037718.1">
    <property type="nucleotide sequence ID" value="NZ_BAAAJF010000005.1"/>
</dbReference>
<reference evidence="12 13" key="1">
    <citation type="submission" date="2022-03" db="EMBL/GenBank/DDBJ databases">
        <title>Pseudonocardia alaer sp. nov., a novel actinomycete isolated from reed forest soil.</title>
        <authorList>
            <person name="Wang L."/>
        </authorList>
    </citation>
    <scope>NUCLEOTIDE SEQUENCE [LARGE SCALE GENOMIC DNA]</scope>
    <source>
        <strain evidence="12 13">Y-16303</strain>
    </source>
</reference>
<organism evidence="12 13">
    <name type="scientific">Pseudonocardia alaniniphila</name>
    <dbReference type="NCBI Taxonomy" id="75291"/>
    <lineage>
        <taxon>Bacteria</taxon>
        <taxon>Bacillati</taxon>
        <taxon>Actinomycetota</taxon>
        <taxon>Actinomycetes</taxon>
        <taxon>Pseudonocardiales</taxon>
        <taxon>Pseudonocardiaceae</taxon>
        <taxon>Pseudonocardia</taxon>
    </lineage>
</organism>
<name>A0ABS9TGG9_9PSEU</name>
<evidence type="ECO:0000256" key="8">
    <source>
        <dbReference type="ARBA" id="ARBA00025046"/>
    </source>
</evidence>
<comment type="catalytic activity">
    <reaction evidence="1">
        <text>4-hydroxy-4-methyl-2-oxoglutarate = 2 pyruvate</text>
        <dbReference type="Rhea" id="RHEA:22748"/>
        <dbReference type="ChEBI" id="CHEBI:15361"/>
        <dbReference type="ChEBI" id="CHEBI:58276"/>
        <dbReference type="EC" id="4.1.3.17"/>
    </reaction>
</comment>
<evidence type="ECO:0000256" key="2">
    <source>
        <dbReference type="ARBA" id="ARBA00001968"/>
    </source>
</evidence>
<comment type="caution">
    <text evidence="12">The sequence shown here is derived from an EMBL/GenBank/DDBJ whole genome shotgun (WGS) entry which is preliminary data.</text>
</comment>
<dbReference type="PANTHER" id="PTHR33254">
    <property type="entry name" value="4-HYDROXY-4-METHYL-2-OXOGLUTARATE ALDOLASE 3-RELATED"/>
    <property type="match status" value="1"/>
</dbReference>
<evidence type="ECO:0000256" key="11">
    <source>
        <dbReference type="ARBA" id="ARBA00047973"/>
    </source>
</evidence>
<evidence type="ECO:0000256" key="4">
    <source>
        <dbReference type="ARBA" id="ARBA00011233"/>
    </source>
</evidence>
<dbReference type="InterPro" id="IPR036704">
    <property type="entry name" value="RraA/RraA-like_sf"/>
</dbReference>
<evidence type="ECO:0000256" key="10">
    <source>
        <dbReference type="ARBA" id="ARBA00032305"/>
    </source>
</evidence>
<comment type="similarity">
    <text evidence="3">Belongs to the class II aldolase/RraA-like family.</text>
</comment>
<evidence type="ECO:0000256" key="6">
    <source>
        <dbReference type="ARBA" id="ARBA00012947"/>
    </source>
</evidence>
<evidence type="ECO:0000313" key="13">
    <source>
        <dbReference type="Proteomes" id="UP001299970"/>
    </source>
</evidence>
<evidence type="ECO:0000256" key="7">
    <source>
        <dbReference type="ARBA" id="ARBA00016549"/>
    </source>
</evidence>
<comment type="subunit">
    <text evidence="4">Homotrimer.</text>
</comment>
<proteinExistence type="inferred from homology"/>
<evidence type="ECO:0000256" key="1">
    <source>
        <dbReference type="ARBA" id="ARBA00001342"/>
    </source>
</evidence>